<sequence>MRELEWNAEVPTRRHGTLTSPYLITLRRSDIRYVTETTAITGMAGSTADANDTPGPQCTPTTPSSAAILTAPSQLLSVPCPVRAPGLFRSLRDVASISFKDMAGNNKITRDGSPWIWMIVAGSGKWDEEGLRWVIR</sequence>
<dbReference type="Proteomes" id="UP000800041">
    <property type="component" value="Unassembled WGS sequence"/>
</dbReference>
<evidence type="ECO:0000313" key="2">
    <source>
        <dbReference type="Proteomes" id="UP000800041"/>
    </source>
</evidence>
<evidence type="ECO:0000313" key="1">
    <source>
        <dbReference type="EMBL" id="KAF1982363.1"/>
    </source>
</evidence>
<protein>
    <submittedName>
        <fullName evidence="1">Uncharacterized protein</fullName>
    </submittedName>
</protein>
<dbReference type="AlphaFoldDB" id="A0A6G1GN28"/>
<proteinExistence type="predicted"/>
<reference evidence="1" key="1">
    <citation type="journal article" date="2020" name="Stud. Mycol.">
        <title>101 Dothideomycetes genomes: a test case for predicting lifestyles and emergence of pathogens.</title>
        <authorList>
            <person name="Haridas S."/>
            <person name="Albert R."/>
            <person name="Binder M."/>
            <person name="Bloem J."/>
            <person name="Labutti K."/>
            <person name="Salamov A."/>
            <person name="Andreopoulos B."/>
            <person name="Baker S."/>
            <person name="Barry K."/>
            <person name="Bills G."/>
            <person name="Bluhm B."/>
            <person name="Cannon C."/>
            <person name="Castanera R."/>
            <person name="Culley D."/>
            <person name="Daum C."/>
            <person name="Ezra D."/>
            <person name="Gonzalez J."/>
            <person name="Henrissat B."/>
            <person name="Kuo A."/>
            <person name="Liang C."/>
            <person name="Lipzen A."/>
            <person name="Lutzoni F."/>
            <person name="Magnuson J."/>
            <person name="Mondo S."/>
            <person name="Nolan M."/>
            <person name="Ohm R."/>
            <person name="Pangilinan J."/>
            <person name="Park H.-J."/>
            <person name="Ramirez L."/>
            <person name="Alfaro M."/>
            <person name="Sun H."/>
            <person name="Tritt A."/>
            <person name="Yoshinaga Y."/>
            <person name="Zwiers L.-H."/>
            <person name="Turgeon B."/>
            <person name="Goodwin S."/>
            <person name="Spatafora J."/>
            <person name="Crous P."/>
            <person name="Grigoriev I."/>
        </authorList>
    </citation>
    <scope>NUCLEOTIDE SEQUENCE</scope>
    <source>
        <strain evidence="1">CBS 113979</strain>
    </source>
</reference>
<accession>A0A6G1GN28</accession>
<dbReference type="EMBL" id="ML977185">
    <property type="protein sequence ID" value="KAF1982363.1"/>
    <property type="molecule type" value="Genomic_DNA"/>
</dbReference>
<organism evidence="1 2">
    <name type="scientific">Aulographum hederae CBS 113979</name>
    <dbReference type="NCBI Taxonomy" id="1176131"/>
    <lineage>
        <taxon>Eukaryota</taxon>
        <taxon>Fungi</taxon>
        <taxon>Dikarya</taxon>
        <taxon>Ascomycota</taxon>
        <taxon>Pezizomycotina</taxon>
        <taxon>Dothideomycetes</taxon>
        <taxon>Pleosporomycetidae</taxon>
        <taxon>Aulographales</taxon>
        <taxon>Aulographaceae</taxon>
    </lineage>
</organism>
<name>A0A6G1GN28_9PEZI</name>
<gene>
    <name evidence="1" type="ORF">K402DRAFT_197695</name>
</gene>
<keyword evidence="2" id="KW-1185">Reference proteome</keyword>